<dbReference type="EMBL" id="JH816920">
    <property type="protein sequence ID" value="EKC24791.1"/>
    <property type="molecule type" value="Genomic_DNA"/>
</dbReference>
<keyword evidence="1" id="KW-0175">Coiled coil</keyword>
<dbReference type="AlphaFoldDB" id="K1QT62"/>
<dbReference type="InterPro" id="IPR042481">
    <property type="entry name" value="CCDC57"/>
</dbReference>
<dbReference type="InParanoid" id="K1QT62"/>
<protein>
    <submittedName>
        <fullName evidence="3">Coiled-coil domain-containing protein 57</fullName>
    </submittedName>
</protein>
<sequence>MMCTLRNISIHGSYATVKGWRIQTLEAALSGKEKDLQEEKAKFSKLKEDFKYNLKVLEERDQELERYDVTFSEISELKIQLDDAKSSTKREVLAQEDLQKHYQHRLKEKQAEIDSFKSSKDSEINQERKEFEMFKRNLQRQLKQVEDDLDTQKRELNINFEDALKKREHEFRLQKDEMSAKVLEYELKAKLLAKELEIMRTSQAKESEQYNMVESSHRDLEKKLKEKEWELADVTSMKDARISELEIQAQQLETMMNRMKEDFQRKHAELDKLAREKETALTKIKEGYTEREQSLQSNIRELQAKLEDCQVEMRKLEWNKSDLEKEKDLHIEKHAELDKLAREKETALTKIKEGYTEREQSLQSNIRELQAKLEDCQVEMRKLEWNKSDLEKEKDLHIEKLQEELYQQKERWEKQIVDVSRSQVSKDVELQRLRENEEKLKSELLQRKQDIERYKKDLSLAVERERSMERSRTQLELDWQRRYEEKESNQYEKSEDLIKKLVKSRDEALATVKERDRDILQREALIRALHREREQALATLKKHGLPVNKNINVDIDKVWKFADPEEILSLKEQNESLKSVIKEMRTQMEILGQELPPPEKNAEPSSTAGEYVQSLENEARALRKRNRELEHDMDTYRKYGRAPPVAPSNKEQEEEVQEEVKDNSAVRSHIQSLNDQIGALRSEKIEMTAQLKKQQARIQYLEGMVEKLNKEPRQKQVEIDQLKYELNAQRRRDQSEIGALNQRVGELEIQLVEARKEADEYYKATLERNMEVTSLHQQELVIQQLQDEILNLRKGATNALTADIAATNNSSPVQELKSKLKLAAKHIAQLAKERQQLIEMGNKLRAELNKAGIKPPAALQDKPEPVFSAEKMNNTELSQHLSQQFLSKLNQLEKLQYELTKQQLQYAQKFPEPQNLNTNNSTGSDQEYRPPPILKRTSNIGTNRDQPFNSVRESQDTFNDTRRSISPVRFSREGPLIRSLDDREQFFSSDLDDRDQLLVTMSSAGGESLEEVWRMLDRPTPSPFTTPRYSGKTDKSRKSSSEESSNEIKVKGKQPTMHQRSKPESKTSSIKSPKTSRKGPQKSKFRNYNKRDDDDG</sequence>
<feature type="coiled-coil region" evidence="1">
    <location>
        <begin position="124"/>
        <end position="155"/>
    </location>
</feature>
<evidence type="ECO:0000313" key="3">
    <source>
        <dbReference type="EMBL" id="EKC24791.1"/>
    </source>
</evidence>
<feature type="compositionally biased region" description="Basic and acidic residues" evidence="2">
    <location>
        <begin position="953"/>
        <end position="963"/>
    </location>
</feature>
<feature type="coiled-coil region" evidence="1">
    <location>
        <begin position="737"/>
        <end position="847"/>
    </location>
</feature>
<dbReference type="GO" id="GO:0034451">
    <property type="term" value="C:centriolar satellite"/>
    <property type="evidence" value="ECO:0007669"/>
    <property type="project" value="TreeGrafter"/>
</dbReference>
<dbReference type="GO" id="GO:0007020">
    <property type="term" value="P:microtubule nucleation"/>
    <property type="evidence" value="ECO:0007669"/>
    <property type="project" value="TreeGrafter"/>
</dbReference>
<gene>
    <name evidence="3" type="ORF">CGI_10019548</name>
</gene>
<dbReference type="HOGENOM" id="CLU_011424_0_0_1"/>
<feature type="compositionally biased region" description="Polar residues" evidence="2">
    <location>
        <begin position="914"/>
        <end position="925"/>
    </location>
</feature>
<reference evidence="3" key="1">
    <citation type="journal article" date="2012" name="Nature">
        <title>The oyster genome reveals stress adaptation and complexity of shell formation.</title>
        <authorList>
            <person name="Zhang G."/>
            <person name="Fang X."/>
            <person name="Guo X."/>
            <person name="Li L."/>
            <person name="Luo R."/>
            <person name="Xu F."/>
            <person name="Yang P."/>
            <person name="Zhang L."/>
            <person name="Wang X."/>
            <person name="Qi H."/>
            <person name="Xiong Z."/>
            <person name="Que H."/>
            <person name="Xie Y."/>
            <person name="Holland P.W."/>
            <person name="Paps J."/>
            <person name="Zhu Y."/>
            <person name="Wu F."/>
            <person name="Chen Y."/>
            <person name="Wang J."/>
            <person name="Peng C."/>
            <person name="Meng J."/>
            <person name="Yang L."/>
            <person name="Liu J."/>
            <person name="Wen B."/>
            <person name="Zhang N."/>
            <person name="Huang Z."/>
            <person name="Zhu Q."/>
            <person name="Feng Y."/>
            <person name="Mount A."/>
            <person name="Hedgecock D."/>
            <person name="Xu Z."/>
            <person name="Liu Y."/>
            <person name="Domazet-Loso T."/>
            <person name="Du Y."/>
            <person name="Sun X."/>
            <person name="Zhang S."/>
            <person name="Liu B."/>
            <person name="Cheng P."/>
            <person name="Jiang X."/>
            <person name="Li J."/>
            <person name="Fan D."/>
            <person name="Wang W."/>
            <person name="Fu W."/>
            <person name="Wang T."/>
            <person name="Wang B."/>
            <person name="Zhang J."/>
            <person name="Peng Z."/>
            <person name="Li Y."/>
            <person name="Li N."/>
            <person name="Wang J."/>
            <person name="Chen M."/>
            <person name="He Y."/>
            <person name="Tan F."/>
            <person name="Song X."/>
            <person name="Zheng Q."/>
            <person name="Huang R."/>
            <person name="Yang H."/>
            <person name="Du X."/>
            <person name="Chen L."/>
            <person name="Yang M."/>
            <person name="Gaffney P.M."/>
            <person name="Wang S."/>
            <person name="Luo L."/>
            <person name="She Z."/>
            <person name="Ming Y."/>
            <person name="Huang W."/>
            <person name="Zhang S."/>
            <person name="Huang B."/>
            <person name="Zhang Y."/>
            <person name="Qu T."/>
            <person name="Ni P."/>
            <person name="Miao G."/>
            <person name="Wang J."/>
            <person name="Wang Q."/>
            <person name="Steinberg C.E."/>
            <person name="Wang H."/>
            <person name="Li N."/>
            <person name="Qian L."/>
            <person name="Zhang G."/>
            <person name="Li Y."/>
            <person name="Yang H."/>
            <person name="Liu X."/>
            <person name="Wang J."/>
            <person name="Yin Y."/>
            <person name="Wang J."/>
        </authorList>
    </citation>
    <scope>NUCLEOTIDE SEQUENCE [LARGE SCALE GENOMIC DNA]</scope>
    <source>
        <strain evidence="3">05x7-T-G4-1.051#20</strain>
    </source>
</reference>
<feature type="coiled-coil region" evidence="1">
    <location>
        <begin position="430"/>
        <end position="457"/>
    </location>
</feature>
<dbReference type="GO" id="GO:0005814">
    <property type="term" value="C:centriole"/>
    <property type="evidence" value="ECO:0007669"/>
    <property type="project" value="TreeGrafter"/>
</dbReference>
<feature type="compositionally biased region" description="Polar residues" evidence="2">
    <location>
        <begin position="936"/>
        <end position="952"/>
    </location>
</feature>
<feature type="region of interest" description="Disordered" evidence="2">
    <location>
        <begin position="908"/>
        <end position="966"/>
    </location>
</feature>
<evidence type="ECO:0000256" key="1">
    <source>
        <dbReference type="SAM" id="Coils"/>
    </source>
</evidence>
<dbReference type="GO" id="GO:0045931">
    <property type="term" value="P:positive regulation of mitotic cell cycle"/>
    <property type="evidence" value="ECO:0007669"/>
    <property type="project" value="TreeGrafter"/>
</dbReference>
<proteinExistence type="predicted"/>
<dbReference type="GO" id="GO:0007099">
    <property type="term" value="P:centriole replication"/>
    <property type="evidence" value="ECO:0007669"/>
    <property type="project" value="TreeGrafter"/>
</dbReference>
<feature type="region of interest" description="Disordered" evidence="2">
    <location>
        <begin position="638"/>
        <end position="666"/>
    </location>
</feature>
<name>K1QT62_MAGGI</name>
<dbReference type="GO" id="GO:0060271">
    <property type="term" value="P:cilium assembly"/>
    <property type="evidence" value="ECO:0007669"/>
    <property type="project" value="TreeGrafter"/>
</dbReference>
<accession>K1QT62</accession>
<organism evidence="3">
    <name type="scientific">Magallana gigas</name>
    <name type="common">Pacific oyster</name>
    <name type="synonym">Crassostrea gigas</name>
    <dbReference type="NCBI Taxonomy" id="29159"/>
    <lineage>
        <taxon>Eukaryota</taxon>
        <taxon>Metazoa</taxon>
        <taxon>Spiralia</taxon>
        <taxon>Lophotrochozoa</taxon>
        <taxon>Mollusca</taxon>
        <taxon>Bivalvia</taxon>
        <taxon>Autobranchia</taxon>
        <taxon>Pteriomorphia</taxon>
        <taxon>Ostreida</taxon>
        <taxon>Ostreoidea</taxon>
        <taxon>Ostreidae</taxon>
        <taxon>Magallana</taxon>
    </lineage>
</organism>
<feature type="compositionally biased region" description="Basic and acidic residues" evidence="2">
    <location>
        <begin position="1031"/>
        <end position="1050"/>
    </location>
</feature>
<evidence type="ECO:0000256" key="2">
    <source>
        <dbReference type="SAM" id="MobiDB-lite"/>
    </source>
</evidence>
<dbReference type="GO" id="GO:0005876">
    <property type="term" value="C:spindle microtubule"/>
    <property type="evidence" value="ECO:0007669"/>
    <property type="project" value="TreeGrafter"/>
</dbReference>
<feature type="coiled-coil region" evidence="1">
    <location>
        <begin position="670"/>
        <end position="711"/>
    </location>
</feature>
<feature type="compositionally biased region" description="Basic residues" evidence="2">
    <location>
        <begin position="1074"/>
        <end position="1088"/>
    </location>
</feature>
<dbReference type="PANTHER" id="PTHR46725">
    <property type="entry name" value="COILED-COIL DOMAIN-CONTAINING PROTEIN 57"/>
    <property type="match status" value="1"/>
</dbReference>
<dbReference type="PANTHER" id="PTHR46725:SF1">
    <property type="entry name" value="COILED-COIL DOMAIN-CONTAINING PROTEIN 57"/>
    <property type="match status" value="1"/>
</dbReference>
<feature type="coiled-coil region" evidence="1">
    <location>
        <begin position="22"/>
        <end position="49"/>
    </location>
</feature>
<feature type="region of interest" description="Disordered" evidence="2">
    <location>
        <begin position="1011"/>
        <end position="1096"/>
    </location>
</feature>
<feature type="coiled-coil region" evidence="1">
    <location>
        <begin position="210"/>
        <end position="400"/>
    </location>
</feature>